<evidence type="ECO:0000256" key="1">
    <source>
        <dbReference type="SAM" id="MobiDB-lite"/>
    </source>
</evidence>
<organism evidence="2">
    <name type="scientific">Gongylonema pulchrum</name>
    <dbReference type="NCBI Taxonomy" id="637853"/>
    <lineage>
        <taxon>Eukaryota</taxon>
        <taxon>Metazoa</taxon>
        <taxon>Ecdysozoa</taxon>
        <taxon>Nematoda</taxon>
        <taxon>Chromadorea</taxon>
        <taxon>Rhabditida</taxon>
        <taxon>Spirurina</taxon>
        <taxon>Spiruromorpha</taxon>
        <taxon>Spiruroidea</taxon>
        <taxon>Gongylonematidae</taxon>
        <taxon>Gongylonema</taxon>
    </lineage>
</organism>
<sequence length="76" mass="7828">LPENAGGGGAGTEATTNMDADQKDQEVPEPAPVHAIEVPAVQQLKEGSVKKGQKRQASPDCDGGACVHSFKFLLGI</sequence>
<dbReference type="AlphaFoldDB" id="A0A183D9T2"/>
<proteinExistence type="predicted"/>
<feature type="region of interest" description="Disordered" evidence="1">
    <location>
        <begin position="1"/>
        <end position="62"/>
    </location>
</feature>
<feature type="compositionally biased region" description="Gly residues" evidence="1">
    <location>
        <begin position="1"/>
        <end position="11"/>
    </location>
</feature>
<dbReference type="WBParaSite" id="GPUH_0000548001-mRNA-1">
    <property type="protein sequence ID" value="GPUH_0000548001-mRNA-1"/>
    <property type="gene ID" value="GPUH_0000548001"/>
</dbReference>
<evidence type="ECO:0000313" key="2">
    <source>
        <dbReference type="WBParaSite" id="GPUH_0000548001-mRNA-1"/>
    </source>
</evidence>
<accession>A0A183D9T2</accession>
<name>A0A183D9T2_9BILA</name>
<protein>
    <submittedName>
        <fullName evidence="2">RPN2_C domain-containing protein</fullName>
    </submittedName>
</protein>
<reference evidence="2" key="1">
    <citation type="submission" date="2016-06" db="UniProtKB">
        <authorList>
            <consortium name="WormBaseParasite"/>
        </authorList>
    </citation>
    <scope>IDENTIFICATION</scope>
</reference>